<name>A0A9P4U885_9PLEO</name>
<keyword evidence="3" id="KW-1185">Reference proteome</keyword>
<dbReference type="Proteomes" id="UP000799764">
    <property type="component" value="Unassembled WGS sequence"/>
</dbReference>
<sequence length="174" mass="19971">MTDRQRRRQNAGSPSFEYTNYAGGRLPVPAGCRLQSFTAIHLDRQDDDRRHDSSRSSDNVNIRTDEIPYAAAVEMYTPIATGRAPPTLCHHADPKHEVRTEARAVSNIIDRWQRGREDRLRELWWTADKQHTGHLLRYKAVYLGASMRDGRRGIMCASKDFGTVVKPDGIRIRR</sequence>
<feature type="region of interest" description="Disordered" evidence="1">
    <location>
        <begin position="1"/>
        <end position="22"/>
    </location>
</feature>
<feature type="region of interest" description="Disordered" evidence="1">
    <location>
        <begin position="43"/>
        <end position="63"/>
    </location>
</feature>
<reference evidence="2" key="1">
    <citation type="journal article" date="2020" name="Stud. Mycol.">
        <title>101 Dothideomycetes genomes: a test case for predicting lifestyles and emergence of pathogens.</title>
        <authorList>
            <person name="Haridas S."/>
            <person name="Albert R."/>
            <person name="Binder M."/>
            <person name="Bloem J."/>
            <person name="Labutti K."/>
            <person name="Salamov A."/>
            <person name="Andreopoulos B."/>
            <person name="Baker S."/>
            <person name="Barry K."/>
            <person name="Bills G."/>
            <person name="Bluhm B."/>
            <person name="Cannon C."/>
            <person name="Castanera R."/>
            <person name="Culley D."/>
            <person name="Daum C."/>
            <person name="Ezra D."/>
            <person name="Gonzalez J."/>
            <person name="Henrissat B."/>
            <person name="Kuo A."/>
            <person name="Liang C."/>
            <person name="Lipzen A."/>
            <person name="Lutzoni F."/>
            <person name="Magnuson J."/>
            <person name="Mondo S."/>
            <person name="Nolan M."/>
            <person name="Ohm R."/>
            <person name="Pangilinan J."/>
            <person name="Park H.-J."/>
            <person name="Ramirez L."/>
            <person name="Alfaro M."/>
            <person name="Sun H."/>
            <person name="Tritt A."/>
            <person name="Yoshinaga Y."/>
            <person name="Zwiers L.-H."/>
            <person name="Turgeon B."/>
            <person name="Goodwin S."/>
            <person name="Spatafora J."/>
            <person name="Crous P."/>
            <person name="Grigoriev I."/>
        </authorList>
    </citation>
    <scope>NUCLEOTIDE SEQUENCE</scope>
    <source>
        <strain evidence="2">CBS 690.94</strain>
    </source>
</reference>
<dbReference type="AlphaFoldDB" id="A0A9P4U885"/>
<organism evidence="2 3">
    <name type="scientific">Karstenula rhodostoma CBS 690.94</name>
    <dbReference type="NCBI Taxonomy" id="1392251"/>
    <lineage>
        <taxon>Eukaryota</taxon>
        <taxon>Fungi</taxon>
        <taxon>Dikarya</taxon>
        <taxon>Ascomycota</taxon>
        <taxon>Pezizomycotina</taxon>
        <taxon>Dothideomycetes</taxon>
        <taxon>Pleosporomycetidae</taxon>
        <taxon>Pleosporales</taxon>
        <taxon>Massarineae</taxon>
        <taxon>Didymosphaeriaceae</taxon>
        <taxon>Karstenula</taxon>
    </lineage>
</organism>
<evidence type="ECO:0000256" key="1">
    <source>
        <dbReference type="SAM" id="MobiDB-lite"/>
    </source>
</evidence>
<dbReference type="EMBL" id="MU001506">
    <property type="protein sequence ID" value="KAF2440960.1"/>
    <property type="molecule type" value="Genomic_DNA"/>
</dbReference>
<evidence type="ECO:0000313" key="2">
    <source>
        <dbReference type="EMBL" id="KAF2440960.1"/>
    </source>
</evidence>
<accession>A0A9P4U885</accession>
<gene>
    <name evidence="2" type="ORF">P171DRAFT_488538</name>
</gene>
<proteinExistence type="predicted"/>
<feature type="compositionally biased region" description="Basic and acidic residues" evidence="1">
    <location>
        <begin position="43"/>
        <end position="55"/>
    </location>
</feature>
<comment type="caution">
    <text evidence="2">The sequence shown here is derived from an EMBL/GenBank/DDBJ whole genome shotgun (WGS) entry which is preliminary data.</text>
</comment>
<evidence type="ECO:0000313" key="3">
    <source>
        <dbReference type="Proteomes" id="UP000799764"/>
    </source>
</evidence>
<protein>
    <submittedName>
        <fullName evidence="2">Uncharacterized protein</fullName>
    </submittedName>
</protein>